<name>A0A6L6IN43_9ENTR</name>
<dbReference type="AlphaFoldDB" id="A0A6L6IN43"/>
<accession>A0A6L6IN43</accession>
<organism evidence="1 2">
    <name type="scientific">Intestinirhabdus alba</name>
    <dbReference type="NCBI Taxonomy" id="2899544"/>
    <lineage>
        <taxon>Bacteria</taxon>
        <taxon>Pseudomonadati</taxon>
        <taxon>Pseudomonadota</taxon>
        <taxon>Gammaproteobacteria</taxon>
        <taxon>Enterobacterales</taxon>
        <taxon>Enterobacteriaceae</taxon>
        <taxon>Intestinirhabdus</taxon>
    </lineage>
</organism>
<evidence type="ECO:0000313" key="1">
    <source>
        <dbReference type="EMBL" id="MTH46153.1"/>
    </source>
</evidence>
<gene>
    <name evidence="1" type="ORF">GJV78_07795</name>
</gene>
<reference evidence="1 2" key="1">
    <citation type="submission" date="2019-11" db="EMBL/GenBank/DDBJ databases">
        <title>Escherichia alba sp. nov. isolated from the gut of plastic-eating superworms Zophobas atratus.</title>
        <authorList>
            <person name="Yang Y."/>
        </authorList>
    </citation>
    <scope>NUCLEOTIDE SEQUENCE [LARGE SCALE GENOMIC DNA]</scope>
    <source>
        <strain evidence="2">BIT-B35</strain>
    </source>
</reference>
<dbReference type="Proteomes" id="UP000477739">
    <property type="component" value="Unassembled WGS sequence"/>
</dbReference>
<proteinExistence type="predicted"/>
<keyword evidence="2" id="KW-1185">Reference proteome</keyword>
<dbReference type="RefSeq" id="WP_155107789.1">
    <property type="nucleotide sequence ID" value="NZ_WMJZ01000008.1"/>
</dbReference>
<evidence type="ECO:0008006" key="3">
    <source>
        <dbReference type="Google" id="ProtNLM"/>
    </source>
</evidence>
<dbReference type="EMBL" id="WMJZ01000008">
    <property type="protein sequence ID" value="MTH46153.1"/>
    <property type="molecule type" value="Genomic_DNA"/>
</dbReference>
<sequence>MELIEHYQPEFVVRFAALAAPCQCPACQNGEQGWPRISVKMKNQQRESLDMRCETAAREMLLNPQAFILHTTEGEAQSEEMLSEWSETLSQHCINLAIHPALTPQLSLYAIGVLLSKAQQYQDGGECDPALIAAMGEQLATLAEQGVLAEQFTLLPPVVENRLAALKAMGQMRLNLNLPLAEKMGIALKLSELAIVQPTRLAERLTELEAIAANLPLFAEQPHILRNALIYQLYNDVFPGIRCANYGEALLALAERFFRINMLCAIRSEQGALTADDVVLLLSALAGWQQQNPFVGRAEHTPDHSLLCGLSLL</sequence>
<comment type="caution">
    <text evidence="1">The sequence shown here is derived from an EMBL/GenBank/DDBJ whole genome shotgun (WGS) entry which is preliminary data.</text>
</comment>
<evidence type="ECO:0000313" key="2">
    <source>
        <dbReference type="Proteomes" id="UP000477739"/>
    </source>
</evidence>
<dbReference type="OrthoDB" id="86584at2"/>
<protein>
    <recommendedName>
        <fullName evidence="3">Lysine-N-methylase</fullName>
    </recommendedName>
</protein>